<organism evidence="1 2">
    <name type="scientific">Nephila pilipes</name>
    <name type="common">Giant wood spider</name>
    <name type="synonym">Nephila maculata</name>
    <dbReference type="NCBI Taxonomy" id="299642"/>
    <lineage>
        <taxon>Eukaryota</taxon>
        <taxon>Metazoa</taxon>
        <taxon>Ecdysozoa</taxon>
        <taxon>Arthropoda</taxon>
        <taxon>Chelicerata</taxon>
        <taxon>Arachnida</taxon>
        <taxon>Araneae</taxon>
        <taxon>Araneomorphae</taxon>
        <taxon>Entelegynae</taxon>
        <taxon>Araneoidea</taxon>
        <taxon>Nephilidae</taxon>
        <taxon>Nephila</taxon>
    </lineage>
</organism>
<dbReference type="EMBL" id="BMAW01084337">
    <property type="protein sequence ID" value="GFU38145.1"/>
    <property type="molecule type" value="Genomic_DNA"/>
</dbReference>
<dbReference type="Proteomes" id="UP000887013">
    <property type="component" value="Unassembled WGS sequence"/>
</dbReference>
<comment type="caution">
    <text evidence="1">The sequence shown here is derived from an EMBL/GenBank/DDBJ whole genome shotgun (WGS) entry which is preliminary data.</text>
</comment>
<gene>
    <name evidence="1" type="ORF">NPIL_503891</name>
</gene>
<reference evidence="1" key="1">
    <citation type="submission" date="2020-08" db="EMBL/GenBank/DDBJ databases">
        <title>Multicomponent nature underlies the extraordinary mechanical properties of spider dragline silk.</title>
        <authorList>
            <person name="Kono N."/>
            <person name="Nakamura H."/>
            <person name="Mori M."/>
            <person name="Yoshida Y."/>
            <person name="Ohtoshi R."/>
            <person name="Malay A.D."/>
            <person name="Moran D.A.P."/>
            <person name="Tomita M."/>
            <person name="Numata K."/>
            <person name="Arakawa K."/>
        </authorList>
    </citation>
    <scope>NUCLEOTIDE SEQUENCE</scope>
</reference>
<name>A0A8X6QPN9_NEPPI</name>
<protein>
    <submittedName>
        <fullName evidence="1">Uncharacterized protein</fullName>
    </submittedName>
</protein>
<proteinExistence type="predicted"/>
<evidence type="ECO:0000313" key="2">
    <source>
        <dbReference type="Proteomes" id="UP000887013"/>
    </source>
</evidence>
<accession>A0A8X6QPN9</accession>
<sequence length="97" mass="10970">MFSARNSHLVVPFTYNKTSLQQEETKQRATNIQILPPTRTRKPQGRSFSSFVSFLSGRDSWSGLTSRDDGRVEHVGWTNLMDVVCVGIEGSCYEDRA</sequence>
<keyword evidence="2" id="KW-1185">Reference proteome</keyword>
<evidence type="ECO:0000313" key="1">
    <source>
        <dbReference type="EMBL" id="GFU38145.1"/>
    </source>
</evidence>
<dbReference type="AlphaFoldDB" id="A0A8X6QPN9"/>